<dbReference type="SUPFAM" id="SSF50998">
    <property type="entry name" value="Quinoprotein alcohol dehydrogenase-like"/>
    <property type="match status" value="1"/>
</dbReference>
<dbReference type="InterPro" id="IPR011047">
    <property type="entry name" value="Quinoprotein_ADH-like_sf"/>
</dbReference>
<protein>
    <recommendedName>
        <fullName evidence="1">Pyrrolo-quinoline quinone repeat domain-containing protein</fullName>
    </recommendedName>
</protein>
<reference evidence="2 3" key="1">
    <citation type="submission" date="2018-06" db="EMBL/GenBank/DDBJ databases">
        <title>Genomic Encyclopedia of Type Strains, Phase IV (KMG-IV): sequencing the most valuable type-strain genomes for metagenomic binning, comparative biology and taxonomic classification.</title>
        <authorList>
            <person name="Goeker M."/>
        </authorList>
    </citation>
    <scope>NUCLEOTIDE SEQUENCE [LARGE SCALE GENOMIC DNA]</scope>
    <source>
        <strain evidence="2 3">DSM 25532</strain>
    </source>
</reference>
<dbReference type="AlphaFoldDB" id="A0A366HA42"/>
<dbReference type="InterPro" id="IPR015943">
    <property type="entry name" value="WD40/YVTN_repeat-like_dom_sf"/>
</dbReference>
<dbReference type="PANTHER" id="PTHR34512:SF30">
    <property type="entry name" value="OUTER MEMBRANE PROTEIN ASSEMBLY FACTOR BAMB"/>
    <property type="match status" value="1"/>
</dbReference>
<dbReference type="SMART" id="SM00564">
    <property type="entry name" value="PQQ"/>
    <property type="match status" value="4"/>
</dbReference>
<sequence>MVWYRPLISGTLRSFLSMKHFLYLFLGFSAVFAPSLHAADWPQFRGPTGNGVVTDTNLPLKWSESDLLWKTELPGPGSSSPIVVGDRVFLTSYSGYGTDVRDPGDLSNLKRHAICLSRRDGKIMWQHEVKSPYSDKPYQGQYITMHGYASSTPVSDGQGVFFFLGNAGVHAFTVDGRKVWEVSVGEKAHEWGVGTSPMLYGDLVIVNAAHESNALIALDRRTGKTVWSVSGFPASWNTPTIMKVDGHDELVVNASGKLRAFNPKTGEELWSCQAIRAAELCPTIVAHDGVIYISGGPNSQSMAIRAGGKGDVTATHVLWKQAKGSNVGSPVYHNGHLYIVNDSRGIAICMDAKTGDVVYEQPMPTKRDRWYASPLLVGDRLYYVGRTSGTVVLAAKPQFEVLATNVIAGDDAVSNASPAVADGQVFLRSDRYAYCIGAKK</sequence>
<evidence type="ECO:0000259" key="1">
    <source>
        <dbReference type="Pfam" id="PF13360"/>
    </source>
</evidence>
<organism evidence="2 3">
    <name type="scientific">Roseimicrobium gellanilyticum</name>
    <dbReference type="NCBI Taxonomy" id="748857"/>
    <lineage>
        <taxon>Bacteria</taxon>
        <taxon>Pseudomonadati</taxon>
        <taxon>Verrucomicrobiota</taxon>
        <taxon>Verrucomicrobiia</taxon>
        <taxon>Verrucomicrobiales</taxon>
        <taxon>Verrucomicrobiaceae</taxon>
        <taxon>Roseimicrobium</taxon>
    </lineage>
</organism>
<accession>A0A366HA42</accession>
<keyword evidence="3" id="KW-1185">Reference proteome</keyword>
<proteinExistence type="predicted"/>
<dbReference type="InterPro" id="IPR018391">
    <property type="entry name" value="PQQ_b-propeller_rpt"/>
</dbReference>
<evidence type="ECO:0000313" key="2">
    <source>
        <dbReference type="EMBL" id="RBP38017.1"/>
    </source>
</evidence>
<dbReference type="Gene3D" id="2.130.10.10">
    <property type="entry name" value="YVTN repeat-like/Quinoprotein amine dehydrogenase"/>
    <property type="match status" value="2"/>
</dbReference>
<name>A0A366HA42_9BACT</name>
<dbReference type="EMBL" id="QNRR01000012">
    <property type="protein sequence ID" value="RBP38017.1"/>
    <property type="molecule type" value="Genomic_DNA"/>
</dbReference>
<dbReference type="PANTHER" id="PTHR34512">
    <property type="entry name" value="CELL SURFACE PROTEIN"/>
    <property type="match status" value="1"/>
</dbReference>
<gene>
    <name evidence="2" type="ORF">DES53_11215</name>
</gene>
<dbReference type="Proteomes" id="UP000253426">
    <property type="component" value="Unassembled WGS sequence"/>
</dbReference>
<evidence type="ECO:0000313" key="3">
    <source>
        <dbReference type="Proteomes" id="UP000253426"/>
    </source>
</evidence>
<feature type="domain" description="Pyrrolo-quinoline quinone repeat" evidence="1">
    <location>
        <begin position="114"/>
        <end position="358"/>
    </location>
</feature>
<dbReference type="OrthoDB" id="9794322at2"/>
<dbReference type="Pfam" id="PF13360">
    <property type="entry name" value="PQQ_2"/>
    <property type="match status" value="1"/>
</dbReference>
<dbReference type="InterPro" id="IPR002372">
    <property type="entry name" value="PQQ_rpt_dom"/>
</dbReference>
<comment type="caution">
    <text evidence="2">The sequence shown here is derived from an EMBL/GenBank/DDBJ whole genome shotgun (WGS) entry which is preliminary data.</text>
</comment>